<evidence type="ECO:0000256" key="1">
    <source>
        <dbReference type="ARBA" id="ARBA00004117"/>
    </source>
</evidence>
<evidence type="ECO:0000313" key="15">
    <source>
        <dbReference type="Proteomes" id="UP000294614"/>
    </source>
</evidence>
<dbReference type="SUPFAM" id="SSF101801">
    <property type="entry name" value="Surface presentation of antigens (SPOA)"/>
    <property type="match status" value="1"/>
</dbReference>
<organism evidence="14 15">
    <name type="scientific">Seleniivibrio woodruffii</name>
    <dbReference type="NCBI Taxonomy" id="1078050"/>
    <lineage>
        <taxon>Bacteria</taxon>
        <taxon>Pseudomonadati</taxon>
        <taxon>Deferribacterota</taxon>
        <taxon>Deferribacteres</taxon>
        <taxon>Deferribacterales</taxon>
        <taxon>Geovibrionaceae</taxon>
        <taxon>Seleniivibrio</taxon>
    </lineage>
</organism>
<dbReference type="PRINTS" id="PR00955">
    <property type="entry name" value="FLGMOTORFLIM"/>
</dbReference>
<accession>A0A4V2PSC6</accession>
<comment type="function">
    <text evidence="11">FliM is one of three proteins (FliG, FliN, FliM) that forms the rotor-mounted switch complex (C ring), located at the base of the basal body. This complex interacts with the CheY and CheZ chemotaxis proteins, in addition to contacting components of the motor that determine the direction of flagellar rotation.</text>
</comment>
<dbReference type="PIRSF" id="PIRSF002888">
    <property type="entry name" value="FliM"/>
    <property type="match status" value="1"/>
</dbReference>
<dbReference type="AlphaFoldDB" id="A0A4V2PSC6"/>
<evidence type="ECO:0000256" key="5">
    <source>
        <dbReference type="ARBA" id="ARBA00022475"/>
    </source>
</evidence>
<dbReference type="SUPFAM" id="SSF103039">
    <property type="entry name" value="CheC-like"/>
    <property type="match status" value="1"/>
</dbReference>
<dbReference type="Pfam" id="PF02154">
    <property type="entry name" value="FliM"/>
    <property type="match status" value="1"/>
</dbReference>
<keyword evidence="14" id="KW-0969">Cilium</keyword>
<evidence type="ECO:0000256" key="8">
    <source>
        <dbReference type="ARBA" id="ARBA00022779"/>
    </source>
</evidence>
<dbReference type="RefSeq" id="WP_132871261.1">
    <property type="nucleotide sequence ID" value="NZ_JAJUHT010000003.1"/>
</dbReference>
<dbReference type="GO" id="GO:0005886">
    <property type="term" value="C:plasma membrane"/>
    <property type="evidence" value="ECO:0007669"/>
    <property type="project" value="UniProtKB-SubCell"/>
</dbReference>
<name>A0A4V2PSC6_9BACT</name>
<keyword evidence="15" id="KW-1185">Reference proteome</keyword>
<dbReference type="GO" id="GO:0071978">
    <property type="term" value="P:bacterial-type flagellum-dependent swarming motility"/>
    <property type="evidence" value="ECO:0007669"/>
    <property type="project" value="TreeGrafter"/>
</dbReference>
<dbReference type="PANTHER" id="PTHR30034">
    <property type="entry name" value="FLAGELLAR MOTOR SWITCH PROTEIN FLIM"/>
    <property type="match status" value="1"/>
</dbReference>
<dbReference type="GO" id="GO:0003774">
    <property type="term" value="F:cytoskeletal motor activity"/>
    <property type="evidence" value="ECO:0007669"/>
    <property type="project" value="InterPro"/>
</dbReference>
<dbReference type="Proteomes" id="UP000294614">
    <property type="component" value="Unassembled WGS sequence"/>
</dbReference>
<evidence type="ECO:0000256" key="4">
    <source>
        <dbReference type="ARBA" id="ARBA00021898"/>
    </source>
</evidence>
<evidence type="ECO:0000256" key="12">
    <source>
        <dbReference type="NCBIfam" id="TIGR01397"/>
    </source>
</evidence>
<evidence type="ECO:0000256" key="9">
    <source>
        <dbReference type="ARBA" id="ARBA00023136"/>
    </source>
</evidence>
<evidence type="ECO:0000256" key="3">
    <source>
        <dbReference type="ARBA" id="ARBA00011049"/>
    </source>
</evidence>
<dbReference type="Gene3D" id="3.40.1550.10">
    <property type="entry name" value="CheC-like"/>
    <property type="match status" value="1"/>
</dbReference>
<evidence type="ECO:0000256" key="7">
    <source>
        <dbReference type="ARBA" id="ARBA00022519"/>
    </source>
</evidence>
<feature type="domain" description="Flagellar motor switch protein FliN-like C-terminal" evidence="13">
    <location>
        <begin position="257"/>
        <end position="326"/>
    </location>
</feature>
<dbReference type="CDD" id="cd17908">
    <property type="entry name" value="FliM"/>
    <property type="match status" value="1"/>
</dbReference>
<keyword evidence="6" id="KW-0145">Chemotaxis</keyword>
<dbReference type="InterPro" id="IPR001543">
    <property type="entry name" value="FliN-like_C"/>
</dbReference>
<keyword evidence="14" id="KW-0966">Cell projection</keyword>
<dbReference type="InterPro" id="IPR036429">
    <property type="entry name" value="SpoA-like_sf"/>
</dbReference>
<reference evidence="14 15" key="1">
    <citation type="submission" date="2019-03" db="EMBL/GenBank/DDBJ databases">
        <title>Genomic Encyclopedia of Type Strains, Phase IV (KMG-IV): sequencing the most valuable type-strain genomes for metagenomic binning, comparative biology and taxonomic classification.</title>
        <authorList>
            <person name="Goeker M."/>
        </authorList>
    </citation>
    <scope>NUCLEOTIDE SEQUENCE [LARGE SCALE GENOMIC DNA]</scope>
    <source>
        <strain evidence="14 15">DSM 24984</strain>
    </source>
</reference>
<evidence type="ECO:0000259" key="13">
    <source>
        <dbReference type="Pfam" id="PF01052"/>
    </source>
</evidence>
<dbReference type="Pfam" id="PF01052">
    <property type="entry name" value="FliMN_C"/>
    <property type="match status" value="1"/>
</dbReference>
<dbReference type="EMBL" id="SMGG01000003">
    <property type="protein sequence ID" value="TCK61731.1"/>
    <property type="molecule type" value="Genomic_DNA"/>
</dbReference>
<keyword evidence="14" id="KW-0282">Flagellum</keyword>
<dbReference type="PANTHER" id="PTHR30034:SF3">
    <property type="entry name" value="FLAGELLAR MOTOR SWITCH PROTEIN FLIM"/>
    <property type="match status" value="1"/>
</dbReference>
<keyword evidence="7" id="KW-0997">Cell inner membrane</keyword>
<keyword evidence="8" id="KW-0283">Flagellar rotation</keyword>
<comment type="subcellular location">
    <subcellularLocation>
        <location evidence="1">Bacterial flagellum basal body</location>
    </subcellularLocation>
    <subcellularLocation>
        <location evidence="2">Cell inner membrane</location>
        <topology evidence="2">Peripheral membrane protein</topology>
    </subcellularLocation>
</comment>
<proteinExistence type="inferred from homology"/>
<evidence type="ECO:0000256" key="6">
    <source>
        <dbReference type="ARBA" id="ARBA00022500"/>
    </source>
</evidence>
<comment type="similarity">
    <text evidence="3">Belongs to the FliM family.</text>
</comment>
<dbReference type="InterPro" id="IPR001689">
    <property type="entry name" value="Flag_FliM"/>
</dbReference>
<keyword evidence="5" id="KW-1003">Cell membrane</keyword>
<sequence>MADILSQEEIDALLSTVSTDDEMSDDTVEQLDFVPKKISVYDFRRPDRVSKEQLRSIRNLHDKFARNFSSTLSNYLRTITDITLTSVDQMTYGEFLMSLPDPTSFNIISMIPMEGNTVLEINPSLVFPIVDKLLGGTGKPLFNTRELTTLEQHIMDGILSLILKDLEEVWRQIIPNIRMKKELSENSPHIIQIVSQNEVVILVVFEVKFGEVLGMMNLCIPAIVLEPVLGKISSTDWLIGSKKGAVGDNEHEILGILNDTEISTNVYMGHSKLSIEDILELSKGDLIMFKVKSEKPCEIFLNNKKKFMGTVGTLGVKKAVKITEFLTENNDENTAE</sequence>
<dbReference type="GO" id="GO:0050918">
    <property type="term" value="P:positive chemotaxis"/>
    <property type="evidence" value="ECO:0007669"/>
    <property type="project" value="TreeGrafter"/>
</dbReference>
<dbReference type="InterPro" id="IPR028976">
    <property type="entry name" value="CheC-like_sf"/>
</dbReference>
<evidence type="ECO:0000313" key="14">
    <source>
        <dbReference type="EMBL" id="TCK61731.1"/>
    </source>
</evidence>
<evidence type="ECO:0000256" key="2">
    <source>
        <dbReference type="ARBA" id="ARBA00004417"/>
    </source>
</evidence>
<gene>
    <name evidence="14" type="ORF">C8D98_0237</name>
</gene>
<dbReference type="NCBIfam" id="TIGR01397">
    <property type="entry name" value="fliM_switch"/>
    <property type="match status" value="1"/>
</dbReference>
<protein>
    <recommendedName>
        <fullName evidence="4 12">Flagellar motor switch protein FliM</fullName>
    </recommendedName>
</protein>
<dbReference type="Gene3D" id="2.30.330.10">
    <property type="entry name" value="SpoA-like"/>
    <property type="match status" value="1"/>
</dbReference>
<evidence type="ECO:0000256" key="11">
    <source>
        <dbReference type="ARBA" id="ARBA00025044"/>
    </source>
</evidence>
<keyword evidence="9" id="KW-0472">Membrane</keyword>
<dbReference type="GO" id="GO:0009425">
    <property type="term" value="C:bacterial-type flagellum basal body"/>
    <property type="evidence" value="ECO:0007669"/>
    <property type="project" value="UniProtKB-SubCell"/>
</dbReference>
<evidence type="ECO:0000256" key="10">
    <source>
        <dbReference type="ARBA" id="ARBA00023143"/>
    </source>
</evidence>
<dbReference type="OrthoDB" id="9806941at2"/>
<keyword evidence="10" id="KW-0975">Bacterial flagellum</keyword>
<comment type="caution">
    <text evidence="14">The sequence shown here is derived from an EMBL/GenBank/DDBJ whole genome shotgun (WGS) entry which is preliminary data.</text>
</comment>